<dbReference type="InterPro" id="IPR000182">
    <property type="entry name" value="GNAT_dom"/>
</dbReference>
<keyword evidence="2" id="KW-0808">Transferase</keyword>
<name>A0A267MNA7_9FIRM</name>
<dbReference type="Gene3D" id="3.40.630.30">
    <property type="match status" value="1"/>
</dbReference>
<dbReference type="AlphaFoldDB" id="A0A267MNA7"/>
<evidence type="ECO:0000259" key="1">
    <source>
        <dbReference type="PROSITE" id="PS51186"/>
    </source>
</evidence>
<proteinExistence type="predicted"/>
<dbReference type="Pfam" id="PF13302">
    <property type="entry name" value="Acetyltransf_3"/>
    <property type="match status" value="1"/>
</dbReference>
<protein>
    <submittedName>
        <fullName evidence="2">GNAT family N-acetyltransferase</fullName>
    </submittedName>
</protein>
<dbReference type="RefSeq" id="WP_095131711.1">
    <property type="nucleotide sequence ID" value="NZ_NIBG01000003.1"/>
</dbReference>
<dbReference type="OrthoDB" id="9797989at2"/>
<dbReference type="SUPFAM" id="SSF55729">
    <property type="entry name" value="Acyl-CoA N-acyltransferases (Nat)"/>
    <property type="match status" value="1"/>
</dbReference>
<dbReference type="PROSITE" id="PS51186">
    <property type="entry name" value="GNAT"/>
    <property type="match status" value="1"/>
</dbReference>
<keyword evidence="3" id="KW-1185">Reference proteome</keyword>
<dbReference type="Proteomes" id="UP000216024">
    <property type="component" value="Unassembled WGS sequence"/>
</dbReference>
<dbReference type="InterPro" id="IPR016181">
    <property type="entry name" value="Acyl_CoA_acyltransferase"/>
</dbReference>
<feature type="domain" description="N-acetyltransferase" evidence="1">
    <location>
        <begin position="1"/>
        <end position="171"/>
    </location>
</feature>
<reference evidence="2 3" key="1">
    <citation type="submission" date="2017-06" db="EMBL/GenBank/DDBJ databases">
        <title>Draft genome sequence of anaerobic fermentative bacterium Anaeromicrobium sediminis DY2726D isolated from West Pacific Ocean sediments.</title>
        <authorList>
            <person name="Zeng X."/>
        </authorList>
    </citation>
    <scope>NUCLEOTIDE SEQUENCE [LARGE SCALE GENOMIC DNA]</scope>
    <source>
        <strain evidence="2 3">DY2726D</strain>
    </source>
</reference>
<dbReference type="EMBL" id="NIBG01000003">
    <property type="protein sequence ID" value="PAB60313.1"/>
    <property type="molecule type" value="Genomic_DNA"/>
</dbReference>
<evidence type="ECO:0000313" key="2">
    <source>
        <dbReference type="EMBL" id="PAB60313.1"/>
    </source>
</evidence>
<organism evidence="2 3">
    <name type="scientific">Anaeromicrobium sediminis</name>
    <dbReference type="NCBI Taxonomy" id="1478221"/>
    <lineage>
        <taxon>Bacteria</taxon>
        <taxon>Bacillati</taxon>
        <taxon>Bacillota</taxon>
        <taxon>Clostridia</taxon>
        <taxon>Peptostreptococcales</taxon>
        <taxon>Thermotaleaceae</taxon>
        <taxon>Anaeromicrobium</taxon>
    </lineage>
</organism>
<dbReference type="PANTHER" id="PTHR39173:SF1">
    <property type="entry name" value="ACETYLTRANSFERASE"/>
    <property type="match status" value="1"/>
</dbReference>
<comment type="caution">
    <text evidence="2">The sequence shown here is derived from an EMBL/GenBank/DDBJ whole genome shotgun (WGS) entry which is preliminary data.</text>
</comment>
<accession>A0A267MNA7</accession>
<sequence>MKLELIRPNMEMKEEYYDYINEWQKSGEDMIPYSVEPLDMDYEGWLDYTYKIENKDTCPSHLVTAHTYFLVSEDKRIIGAINIRHYLNDYLFNFGGHIGYGIRTSERKKGYASLMLSLGLAISKDLGIDKVLICCDKNNIGSAKTIMNNGGVLENEVHKDGEIIQRYWIEL</sequence>
<dbReference type="GO" id="GO:0016747">
    <property type="term" value="F:acyltransferase activity, transferring groups other than amino-acyl groups"/>
    <property type="evidence" value="ECO:0007669"/>
    <property type="project" value="InterPro"/>
</dbReference>
<evidence type="ECO:0000313" key="3">
    <source>
        <dbReference type="Proteomes" id="UP000216024"/>
    </source>
</evidence>
<gene>
    <name evidence="2" type="ORF">CCE28_05300</name>
</gene>
<dbReference type="PANTHER" id="PTHR39173">
    <property type="entry name" value="ACETYLTRANSFERASE"/>
    <property type="match status" value="1"/>
</dbReference>